<dbReference type="RefSeq" id="WP_105052679.1">
    <property type="nucleotide sequence ID" value="NZ_BMYG01000006.1"/>
</dbReference>
<dbReference type="Pfam" id="PF18027">
    <property type="entry name" value="Pepdidase_M14_N"/>
    <property type="match status" value="1"/>
</dbReference>
<evidence type="ECO:0000256" key="1">
    <source>
        <dbReference type="ARBA" id="ARBA00001947"/>
    </source>
</evidence>
<proteinExistence type="inferred from homology"/>
<comment type="cofactor">
    <cofactor evidence="1">
        <name>Zn(2+)</name>
        <dbReference type="ChEBI" id="CHEBI:29105"/>
    </cofactor>
</comment>
<dbReference type="GO" id="GO:0006508">
    <property type="term" value="P:proteolysis"/>
    <property type="evidence" value="ECO:0007669"/>
    <property type="project" value="InterPro"/>
</dbReference>
<evidence type="ECO:0000259" key="3">
    <source>
        <dbReference type="PROSITE" id="PS52035"/>
    </source>
</evidence>
<reference evidence="4 5" key="1">
    <citation type="submission" date="2016-12" db="EMBL/GenBank/DDBJ databases">
        <title>Diversity of luminous bacteria.</title>
        <authorList>
            <person name="Yoshizawa S."/>
            <person name="Kogure K."/>
        </authorList>
    </citation>
    <scope>NUCLEOTIDE SEQUENCE [LARGE SCALE GENOMIC DNA]</scope>
    <source>
        <strain evidence="4 5">SA4-48</strain>
    </source>
</reference>
<keyword evidence="5" id="KW-1185">Reference proteome</keyword>
<dbReference type="GO" id="GO:0008270">
    <property type="term" value="F:zinc ion binding"/>
    <property type="evidence" value="ECO:0007669"/>
    <property type="project" value="InterPro"/>
</dbReference>
<name>A0A2S7UW53_9GAMM</name>
<feature type="domain" description="Peptidase M14" evidence="3">
    <location>
        <begin position="110"/>
        <end position="374"/>
    </location>
</feature>
<dbReference type="EMBL" id="MSCH01000003">
    <property type="protein sequence ID" value="PQJ54167.1"/>
    <property type="molecule type" value="Genomic_DNA"/>
</dbReference>
<sequence>MRITSNFDSGNIEVVSLESSSDIQLNISKDNESDFYQWFHFKIESTAGEEHKFRILNAAQASYPQGWQDYKTMASYDRETWFRIDTDYQDGELIFNHIPEFDHVFYAYFVPYSYERHLDLIHKSQLSPDTQLITLGQTLDGRDMSLLQIGQEVEGKKKVWITARQHPGESMAQWYVEGLLQRLFDHDDAVSRLLMDEAVFYIVPNMNPDGSARGHLRTNAVGSNLNREWLEPSLDKSPEVYYVREKMLETGVDMFLDIHGDEAIPYNFVAGCEGIKSYDARHQALEEAFKAAYAAVTPEFQDVHGYDKDEPGTALPTVGASWVGEQFKCLSYTVEMPFKDHNDAPDAFYGWNDVRSAKFGADVLTAVLAVVKKLR</sequence>
<dbReference type="InterPro" id="IPR050821">
    <property type="entry name" value="Cytosolic_carboxypeptidase"/>
</dbReference>
<gene>
    <name evidence="4" type="ORF">BTO11_11240</name>
</gene>
<dbReference type="PANTHER" id="PTHR12756">
    <property type="entry name" value="CYTOSOLIC CARBOXYPEPTIDASE"/>
    <property type="match status" value="1"/>
</dbReference>
<dbReference type="CDD" id="cd06234">
    <property type="entry name" value="M14_PaCCP-like"/>
    <property type="match status" value="1"/>
</dbReference>
<dbReference type="Gene3D" id="2.60.40.3120">
    <property type="match status" value="1"/>
</dbReference>
<dbReference type="InterPro" id="IPR040626">
    <property type="entry name" value="Pepdidase_M14_N"/>
</dbReference>
<dbReference type="Gene3D" id="3.40.630.10">
    <property type="entry name" value="Zn peptidases"/>
    <property type="match status" value="1"/>
</dbReference>
<evidence type="ECO:0000313" key="4">
    <source>
        <dbReference type="EMBL" id="PQJ54167.1"/>
    </source>
</evidence>
<protein>
    <recommendedName>
        <fullName evidence="3">Peptidase M14 domain-containing protein</fullName>
    </recommendedName>
</protein>
<dbReference type="AlphaFoldDB" id="A0A2S7UW53"/>
<comment type="similarity">
    <text evidence="2">Belongs to the peptidase M14 family.</text>
</comment>
<dbReference type="OrthoDB" id="5490902at2"/>
<dbReference type="PROSITE" id="PS52035">
    <property type="entry name" value="PEPTIDASE_M14"/>
    <property type="match status" value="1"/>
</dbReference>
<dbReference type="SUPFAM" id="SSF53187">
    <property type="entry name" value="Zn-dependent exopeptidases"/>
    <property type="match status" value="1"/>
</dbReference>
<accession>A0A2S7UW53</accession>
<dbReference type="PANTHER" id="PTHR12756:SF11">
    <property type="entry name" value="CYTOSOLIC CARBOXYPEPTIDASE 1"/>
    <property type="match status" value="1"/>
</dbReference>
<dbReference type="InterPro" id="IPR000834">
    <property type="entry name" value="Peptidase_M14"/>
</dbReference>
<comment type="caution">
    <text evidence="4">The sequence shown here is derived from an EMBL/GenBank/DDBJ whole genome shotgun (WGS) entry which is preliminary data.</text>
</comment>
<dbReference type="Pfam" id="PF00246">
    <property type="entry name" value="Peptidase_M14"/>
    <property type="match status" value="1"/>
</dbReference>
<evidence type="ECO:0000313" key="5">
    <source>
        <dbReference type="Proteomes" id="UP000239007"/>
    </source>
</evidence>
<dbReference type="Proteomes" id="UP000239007">
    <property type="component" value="Unassembled WGS sequence"/>
</dbReference>
<dbReference type="SMART" id="SM00631">
    <property type="entry name" value="Zn_pept"/>
    <property type="match status" value="1"/>
</dbReference>
<dbReference type="GO" id="GO:0004181">
    <property type="term" value="F:metallocarboxypeptidase activity"/>
    <property type="evidence" value="ECO:0007669"/>
    <property type="project" value="InterPro"/>
</dbReference>
<feature type="active site" description="Proton donor/acceptor" evidence="2">
    <location>
        <position position="335"/>
    </location>
</feature>
<evidence type="ECO:0000256" key="2">
    <source>
        <dbReference type="PROSITE-ProRule" id="PRU01379"/>
    </source>
</evidence>
<organism evidence="4 5">
    <name type="scientific">Psychrosphaera saromensis</name>
    <dbReference type="NCBI Taxonomy" id="716813"/>
    <lineage>
        <taxon>Bacteria</taxon>
        <taxon>Pseudomonadati</taxon>
        <taxon>Pseudomonadota</taxon>
        <taxon>Gammaproteobacteria</taxon>
        <taxon>Alteromonadales</taxon>
        <taxon>Pseudoalteromonadaceae</taxon>
        <taxon>Psychrosphaera</taxon>
    </lineage>
</organism>